<dbReference type="RefSeq" id="WP_008577887.1">
    <property type="nucleotide sequence ID" value="NZ_CP018475.1"/>
</dbReference>
<dbReference type="Gene3D" id="2.40.170.20">
    <property type="entry name" value="TonB-dependent receptor, beta-barrel domain"/>
    <property type="match status" value="1"/>
</dbReference>
<comment type="caution">
    <text evidence="18">The sequence shown here is derived from an EMBL/GenBank/DDBJ whole genome shotgun (WGS) entry which is preliminary data.</text>
</comment>
<keyword evidence="2 12" id="KW-0813">Transport</keyword>
<dbReference type="PROSITE" id="PS52016">
    <property type="entry name" value="TONB_DEPENDENT_REC_3"/>
    <property type="match status" value="1"/>
</dbReference>
<dbReference type="PANTHER" id="PTHR32552">
    <property type="entry name" value="FERRICHROME IRON RECEPTOR-RELATED"/>
    <property type="match status" value="1"/>
</dbReference>
<evidence type="ECO:0000256" key="11">
    <source>
        <dbReference type="ARBA" id="ARBA00023237"/>
    </source>
</evidence>
<feature type="signal peptide" evidence="14">
    <location>
        <begin position="1"/>
        <end position="44"/>
    </location>
</feature>
<accession>A0A0G9DHT3</accession>
<dbReference type="Proteomes" id="UP000471082">
    <property type="component" value="Unassembled WGS sequence"/>
</dbReference>
<evidence type="ECO:0000313" key="20">
    <source>
        <dbReference type="Proteomes" id="UP000035369"/>
    </source>
</evidence>
<keyword evidence="6 14" id="KW-0732">Signal</keyword>
<dbReference type="InterPro" id="IPR036942">
    <property type="entry name" value="Beta-barrel_TonB_sf"/>
</dbReference>
<dbReference type="Proteomes" id="UP000289372">
    <property type="component" value="Unassembled WGS sequence"/>
</dbReference>
<gene>
    <name evidence="19" type="ORF">DB769_05030</name>
    <name evidence="18" type="ORF">G3W61_12295</name>
    <name evidence="17" type="ORF">XP315_02120</name>
</gene>
<dbReference type="EMBL" id="JAAGYU010000050">
    <property type="protein sequence ID" value="NEL77021.1"/>
    <property type="molecule type" value="Genomic_DNA"/>
</dbReference>
<evidence type="ECO:0000256" key="1">
    <source>
        <dbReference type="ARBA" id="ARBA00004571"/>
    </source>
</evidence>
<feature type="domain" description="TonB-dependent receptor-like beta-barrel" evidence="15">
    <location>
        <begin position="248"/>
        <end position="729"/>
    </location>
</feature>
<dbReference type="PANTHER" id="PTHR32552:SF89">
    <property type="entry name" value="CATECHOLATE SIDEROPHORE RECEPTOR FIU"/>
    <property type="match status" value="1"/>
</dbReference>
<dbReference type="InterPro" id="IPR000531">
    <property type="entry name" value="Beta-barrel_TonB"/>
</dbReference>
<dbReference type="Proteomes" id="UP000035369">
    <property type="component" value="Unassembled WGS sequence"/>
</dbReference>
<reference evidence="17 20" key="1">
    <citation type="submission" date="2015-02" db="EMBL/GenBank/DDBJ databases">
        <title>Whole genome sequencing of multiple isolates of three species of pepper and tomato-infecting xanthomonads reveals genetic diversity in field strains and pinpoints effectors responsible for host specificity.</title>
        <authorList>
            <person name="Schwartz A."/>
            <person name="Dahlbeck D."/>
            <person name="Staskawicz B."/>
            <person name="Bart R."/>
            <person name="Potnis N."/>
            <person name="Minsavage G."/>
            <person name="Timilsina S."/>
            <person name="Goss E."/>
            <person name="Jones J."/>
            <person name="Vallad G."/>
            <person name="Barak J."/>
            <person name="Miller S."/>
            <person name="Ritchie D."/>
            <person name="Martins J.Jr."/>
            <person name="Patane J.S."/>
            <person name="Setubal J.C."/>
        </authorList>
    </citation>
    <scope>NUCLEOTIDE SEQUENCE [LARGE SCALE GENOMIC DNA]</scope>
    <source>
        <strain evidence="17 20">Xp3-15</strain>
    </source>
</reference>
<evidence type="ECO:0000256" key="12">
    <source>
        <dbReference type="PROSITE-ProRule" id="PRU01360"/>
    </source>
</evidence>
<dbReference type="InterPro" id="IPR037066">
    <property type="entry name" value="Plug_dom_sf"/>
</dbReference>
<evidence type="ECO:0000256" key="9">
    <source>
        <dbReference type="ARBA" id="ARBA00023077"/>
    </source>
</evidence>
<evidence type="ECO:0000256" key="4">
    <source>
        <dbReference type="ARBA" id="ARBA00022496"/>
    </source>
</evidence>
<name>A0A0G9DHT3_XANPE</name>
<keyword evidence="3 12" id="KW-1134">Transmembrane beta strand</keyword>
<dbReference type="AlphaFoldDB" id="A0A0G9DHT3"/>
<sequence length="764" mass="83079">MPKCSNTDRLAASVADILATTRPRRALASMTLLLAGAQSLPALAQDARTLDAVSVVGTGSTRTTASISADEIQAQVPGVAPQQLLASLPGVNVQTTDPFGLYEFGDSMTIRGFSANQIGVTLDGIPIETFDTREGGPITRYVSSENLLDVTVSAGSGDVTQPSYHALGGAIRYTSLPPKGGDSWSGNLTQTIGSDDLVRSFVRLDTPDWWKGGPSAYLSASRTQGGVWDMEPATQKSDHFEAKIRQAWDAGSLTLGWIYNNRKDYDVQSYNSDGSVAWDLHERITGNPEVDAEHYSEWQNGRRDSLLSLHGNFLFNDAIGFTFTGYYENKHGYGVGGTPPSTATGLYNDAIAGTPGRTDIAINDPQIVDANGTVTHVGAMTRREEIMGGDRYGLTTAVSWETEHNKLEVGAWYENYDFDQVRPLYNLDPATGELLKGALPIVIYYDNHFSTEVKQLYIKDTLRLLDDRLTMEFGAKGLDVKRDYNGIANLDDFNVGVRRDVTIKNSDWFQPQVGASFQLAEGVQVFANYAENFSSAPRLALTSGAFNPDIAPEESTNIDIGIRAESTQWSGYIAAYKIDYENRIIALTDPDPLVVAPTVYANVGDVQTYGAEMSGMWKPAPGWRLGASLTWNNSEFQDNYFGPVSGNLVQVEGNEVPDAPKVMFSVNGGWEGTHLFANLDAKYTGKRYGDTLNTDRVDATFIVNGSVGYQGEDGGFLAGGRLQLSVYNLFDKDDAIGAVFPNESSGSYQLIAPRQLFASLTYTF</sequence>
<keyword evidence="20" id="KW-1185">Reference proteome</keyword>
<dbReference type="Pfam" id="PF00593">
    <property type="entry name" value="TonB_dep_Rec_b-barrel"/>
    <property type="match status" value="1"/>
</dbReference>
<evidence type="ECO:0000256" key="6">
    <source>
        <dbReference type="ARBA" id="ARBA00022729"/>
    </source>
</evidence>
<keyword evidence="10 12" id="KW-0472">Membrane</keyword>
<protein>
    <submittedName>
        <fullName evidence="18">TonB-dependent receptor</fullName>
    </submittedName>
</protein>
<keyword evidence="8" id="KW-0406">Ion transport</keyword>
<comment type="similarity">
    <text evidence="12 13">Belongs to the TonB-dependent receptor family.</text>
</comment>
<evidence type="ECO:0000259" key="16">
    <source>
        <dbReference type="Pfam" id="PF07715"/>
    </source>
</evidence>
<keyword evidence="9 13" id="KW-0798">TonB box</keyword>
<keyword evidence="18" id="KW-0675">Receptor</keyword>
<evidence type="ECO:0000256" key="8">
    <source>
        <dbReference type="ARBA" id="ARBA00023065"/>
    </source>
</evidence>
<comment type="subcellular location">
    <subcellularLocation>
        <location evidence="1 12">Cell outer membrane</location>
        <topology evidence="1 12">Multi-pass membrane protein</topology>
    </subcellularLocation>
</comment>
<dbReference type="EMBL" id="JZUY01000032">
    <property type="protein sequence ID" value="KLC09282.1"/>
    <property type="molecule type" value="Genomic_DNA"/>
</dbReference>
<organism evidence="18 22">
    <name type="scientific">Xanthomonas perforans</name>
    <dbReference type="NCBI Taxonomy" id="442694"/>
    <lineage>
        <taxon>Bacteria</taxon>
        <taxon>Pseudomonadati</taxon>
        <taxon>Pseudomonadota</taxon>
        <taxon>Gammaproteobacteria</taxon>
        <taxon>Lysobacterales</taxon>
        <taxon>Lysobacteraceae</taxon>
        <taxon>Xanthomonas</taxon>
    </lineage>
</organism>
<dbReference type="Gene3D" id="2.170.130.10">
    <property type="entry name" value="TonB-dependent receptor, plug domain"/>
    <property type="match status" value="1"/>
</dbReference>
<feature type="chain" id="PRO_5044542967" evidence="14">
    <location>
        <begin position="45"/>
        <end position="764"/>
    </location>
</feature>
<keyword evidence="11 12" id="KW-0998">Cell outer membrane</keyword>
<evidence type="ECO:0000256" key="10">
    <source>
        <dbReference type="ARBA" id="ARBA00023136"/>
    </source>
</evidence>
<evidence type="ECO:0000313" key="19">
    <source>
        <dbReference type="EMBL" id="RXD55759.1"/>
    </source>
</evidence>
<dbReference type="KEGG" id="xpe:BJD13_22020"/>
<dbReference type="SUPFAM" id="SSF56935">
    <property type="entry name" value="Porins"/>
    <property type="match status" value="1"/>
</dbReference>
<evidence type="ECO:0000256" key="13">
    <source>
        <dbReference type="RuleBase" id="RU003357"/>
    </source>
</evidence>
<dbReference type="InterPro" id="IPR039426">
    <property type="entry name" value="TonB-dep_rcpt-like"/>
</dbReference>
<evidence type="ECO:0000256" key="14">
    <source>
        <dbReference type="SAM" id="SignalP"/>
    </source>
</evidence>
<evidence type="ECO:0000313" key="18">
    <source>
        <dbReference type="EMBL" id="NEL77021.1"/>
    </source>
</evidence>
<reference evidence="18 22" key="3">
    <citation type="submission" date="2019-11" db="EMBL/GenBank/DDBJ databases">
        <title>Genome-resolved metagenomics to study the prevalence of co-infection and intraspecific heterogeneity among plant pathogen metapopulations.</title>
        <authorList>
            <person name="Newberry E."/>
            <person name="Bhandari R."/>
            <person name="Kemble J."/>
            <person name="Sikora E."/>
            <person name="Potnis N."/>
        </authorList>
    </citation>
    <scope>NUCLEOTIDE SEQUENCE [LARGE SCALE GENOMIC DNA]</scope>
    <source>
        <strain evidence="18">Xp_Tom_Tuscaloosa_18b</strain>
    </source>
</reference>
<feature type="domain" description="TonB-dependent receptor plug" evidence="16">
    <location>
        <begin position="61"/>
        <end position="161"/>
    </location>
</feature>
<dbReference type="GO" id="GO:0015344">
    <property type="term" value="F:siderophore uptake transmembrane transporter activity"/>
    <property type="evidence" value="ECO:0007669"/>
    <property type="project" value="TreeGrafter"/>
</dbReference>
<keyword evidence="5 12" id="KW-0812">Transmembrane</keyword>
<keyword evidence="4" id="KW-0410">Iron transport</keyword>
<evidence type="ECO:0000256" key="5">
    <source>
        <dbReference type="ARBA" id="ARBA00022692"/>
    </source>
</evidence>
<evidence type="ECO:0000256" key="3">
    <source>
        <dbReference type="ARBA" id="ARBA00022452"/>
    </source>
</evidence>
<dbReference type="GeneID" id="61775953"/>
<evidence type="ECO:0000256" key="2">
    <source>
        <dbReference type="ARBA" id="ARBA00022448"/>
    </source>
</evidence>
<proteinExistence type="inferred from homology"/>
<dbReference type="GO" id="GO:0009279">
    <property type="term" value="C:cell outer membrane"/>
    <property type="evidence" value="ECO:0007669"/>
    <property type="project" value="UniProtKB-SubCell"/>
</dbReference>
<dbReference type="InterPro" id="IPR012910">
    <property type="entry name" value="Plug_dom"/>
</dbReference>
<evidence type="ECO:0000313" key="21">
    <source>
        <dbReference type="Proteomes" id="UP000289372"/>
    </source>
</evidence>
<evidence type="ECO:0000259" key="15">
    <source>
        <dbReference type="Pfam" id="PF00593"/>
    </source>
</evidence>
<dbReference type="EMBL" id="PUUL01000027">
    <property type="protein sequence ID" value="RXD55759.1"/>
    <property type="molecule type" value="Genomic_DNA"/>
</dbReference>
<keyword evidence="7" id="KW-0408">Iron</keyword>
<evidence type="ECO:0000313" key="22">
    <source>
        <dbReference type="Proteomes" id="UP000471082"/>
    </source>
</evidence>
<dbReference type="Pfam" id="PF07715">
    <property type="entry name" value="Plug"/>
    <property type="match status" value="1"/>
</dbReference>
<evidence type="ECO:0000256" key="7">
    <source>
        <dbReference type="ARBA" id="ARBA00023004"/>
    </source>
</evidence>
<evidence type="ECO:0000313" key="17">
    <source>
        <dbReference type="EMBL" id="KLC09282.1"/>
    </source>
</evidence>
<reference evidence="19 21" key="2">
    <citation type="submission" date="2018-02" db="EMBL/GenBank/DDBJ databases">
        <title>Characterization of Xanthomonas diversity in transplant houses and field plants.</title>
        <authorList>
            <person name="Abrahamian P."/>
            <person name="Timilsina S."/>
            <person name="Minsavage G.V."/>
            <person name="Goss E.M."/>
            <person name="Jones J.B."/>
            <person name="Vallad G.E."/>
        </authorList>
    </citation>
    <scope>NUCLEOTIDE SEQUENCE [LARGE SCALE GENOMIC DNA]</scope>
    <source>
        <strain evidence="19 21">GEV2132</strain>
    </source>
</reference>